<sequence>MEEGATEGVEFTSEFPAPDTSTVEAGHPTEYAATAERRKEKSSPRPARLQDAMKQGERREGEPARLRRASEERGATGNGRRRVKTSNPNASGDVGGRPFRRRGGRRPCGGGDPPAHGRRDRRRTAGSRLVQKLVEVGEYHGMTVRRMHGLLVANTPRGWRVVLPPALWAVVFKEMHRSVWAGHLRGPHTYGRVAQLYWWPNLQREVQKWARGCQECGSRKARPREVVPPLRSIRGGDVGDRWALDVADPFPVADGGERYVVAALEYVTRYAVARGVTQHTADKVATFLMEDVVLRFGVFRELLTDGAP</sequence>
<dbReference type="InterPro" id="IPR052160">
    <property type="entry name" value="Gypsy_RT_Integrase-like"/>
</dbReference>
<feature type="domain" description="Integrase catalytic" evidence="2">
    <location>
        <begin position="224"/>
        <end position="308"/>
    </location>
</feature>
<dbReference type="OrthoDB" id="121806at2759"/>
<proteinExistence type="predicted"/>
<feature type="compositionally biased region" description="Basic residues" evidence="1">
    <location>
        <begin position="116"/>
        <end position="125"/>
    </location>
</feature>
<evidence type="ECO:0000313" key="17">
    <source>
        <dbReference type="Proteomes" id="UP000476176"/>
    </source>
</evidence>
<dbReference type="EMBL" id="QXFW01001995">
    <property type="protein sequence ID" value="KAE8983280.1"/>
    <property type="molecule type" value="Genomic_DNA"/>
</dbReference>
<dbReference type="Proteomes" id="UP000488956">
    <property type="component" value="Unassembled WGS sequence"/>
</dbReference>
<dbReference type="SUPFAM" id="SSF53098">
    <property type="entry name" value="Ribonuclease H-like"/>
    <property type="match status" value="1"/>
</dbReference>
<evidence type="ECO:0000256" key="1">
    <source>
        <dbReference type="SAM" id="MobiDB-lite"/>
    </source>
</evidence>
<dbReference type="EMBL" id="QXGB01002165">
    <property type="protein sequence ID" value="KAE9180773.1"/>
    <property type="molecule type" value="Genomic_DNA"/>
</dbReference>
<evidence type="ECO:0000313" key="16">
    <source>
        <dbReference type="Proteomes" id="UP000460718"/>
    </source>
</evidence>
<evidence type="ECO:0000313" key="18">
    <source>
        <dbReference type="Proteomes" id="UP000488956"/>
    </source>
</evidence>
<dbReference type="PROSITE" id="PS50994">
    <property type="entry name" value="INTEGRASE"/>
    <property type="match status" value="1"/>
</dbReference>
<dbReference type="Proteomes" id="UP000476176">
    <property type="component" value="Unassembled WGS sequence"/>
</dbReference>
<comment type="caution">
    <text evidence="3">The sequence shown here is derived from an EMBL/GenBank/DDBJ whole genome shotgun (WGS) entry which is preliminary data.</text>
</comment>
<accession>A0A6A3DW87</accession>
<evidence type="ECO:0000313" key="3">
    <source>
        <dbReference type="EMBL" id="KAE8925899.1"/>
    </source>
</evidence>
<dbReference type="Proteomes" id="UP000441208">
    <property type="component" value="Unassembled WGS sequence"/>
</dbReference>
<dbReference type="GO" id="GO:0003676">
    <property type="term" value="F:nucleic acid binding"/>
    <property type="evidence" value="ECO:0007669"/>
    <property type="project" value="InterPro"/>
</dbReference>
<evidence type="ECO:0000259" key="2">
    <source>
        <dbReference type="PROSITE" id="PS50994"/>
    </source>
</evidence>
<evidence type="ECO:0000313" key="9">
    <source>
        <dbReference type="EMBL" id="KAE9189623.1"/>
    </source>
</evidence>
<organism evidence="3 11">
    <name type="scientific">Phytophthora fragariae</name>
    <dbReference type="NCBI Taxonomy" id="53985"/>
    <lineage>
        <taxon>Eukaryota</taxon>
        <taxon>Sar</taxon>
        <taxon>Stramenopiles</taxon>
        <taxon>Oomycota</taxon>
        <taxon>Peronosporomycetes</taxon>
        <taxon>Peronosporales</taxon>
        <taxon>Peronosporaceae</taxon>
        <taxon>Phytophthora</taxon>
    </lineage>
</organism>
<dbReference type="Proteomes" id="UP000460718">
    <property type="component" value="Unassembled WGS sequence"/>
</dbReference>
<dbReference type="Proteomes" id="UP000429523">
    <property type="component" value="Unassembled WGS sequence"/>
</dbReference>
<dbReference type="GO" id="GO:0015074">
    <property type="term" value="P:DNA integration"/>
    <property type="evidence" value="ECO:0007669"/>
    <property type="project" value="InterPro"/>
</dbReference>
<dbReference type="EMBL" id="QXGC01002183">
    <property type="protein sequence ID" value="KAE9189623.1"/>
    <property type="molecule type" value="Genomic_DNA"/>
</dbReference>
<dbReference type="InterPro" id="IPR036397">
    <property type="entry name" value="RNaseH_sf"/>
</dbReference>
<dbReference type="Pfam" id="PF17921">
    <property type="entry name" value="Integrase_H2C2"/>
    <property type="match status" value="1"/>
</dbReference>
<evidence type="ECO:0000313" key="15">
    <source>
        <dbReference type="Proteomes" id="UP000441208"/>
    </source>
</evidence>
<evidence type="ECO:0000313" key="13">
    <source>
        <dbReference type="Proteomes" id="UP000440367"/>
    </source>
</evidence>
<evidence type="ECO:0000313" key="8">
    <source>
        <dbReference type="EMBL" id="KAE9180773.1"/>
    </source>
</evidence>
<dbReference type="InterPro" id="IPR001584">
    <property type="entry name" value="Integrase_cat-core"/>
</dbReference>
<dbReference type="InterPro" id="IPR012337">
    <property type="entry name" value="RNaseH-like_sf"/>
</dbReference>
<dbReference type="EMBL" id="QXFZ01002285">
    <property type="protein sequence ID" value="KAE9078685.1"/>
    <property type="molecule type" value="Genomic_DNA"/>
</dbReference>
<protein>
    <recommendedName>
        <fullName evidence="2">Integrase catalytic domain-containing protein</fullName>
    </recommendedName>
</protein>
<dbReference type="PANTHER" id="PTHR47266">
    <property type="entry name" value="ENDONUCLEASE-RELATED"/>
    <property type="match status" value="1"/>
</dbReference>
<dbReference type="Gene3D" id="1.10.340.70">
    <property type="match status" value="1"/>
</dbReference>
<evidence type="ECO:0000313" key="4">
    <source>
        <dbReference type="EMBL" id="KAE8983280.1"/>
    </source>
</evidence>
<evidence type="ECO:0000313" key="12">
    <source>
        <dbReference type="Proteomes" id="UP000433483"/>
    </source>
</evidence>
<dbReference type="EMBL" id="QXGF01002159">
    <property type="protein sequence ID" value="KAE8925899.1"/>
    <property type="molecule type" value="Genomic_DNA"/>
</dbReference>
<feature type="compositionally biased region" description="Basic and acidic residues" evidence="1">
    <location>
        <begin position="54"/>
        <end position="74"/>
    </location>
</feature>
<evidence type="ECO:0000313" key="14">
    <source>
        <dbReference type="Proteomes" id="UP000440732"/>
    </source>
</evidence>
<dbReference type="EMBL" id="QXFX01002018">
    <property type="protein sequence ID" value="KAE9081787.1"/>
    <property type="molecule type" value="Genomic_DNA"/>
</dbReference>
<evidence type="ECO:0000313" key="6">
    <source>
        <dbReference type="EMBL" id="KAE9081787.1"/>
    </source>
</evidence>
<name>A0A6A3DW87_9STRA</name>
<dbReference type="Gene3D" id="3.30.420.10">
    <property type="entry name" value="Ribonuclease H-like superfamily/Ribonuclease H"/>
    <property type="match status" value="1"/>
</dbReference>
<feature type="region of interest" description="Disordered" evidence="1">
    <location>
        <begin position="1"/>
        <end position="127"/>
    </location>
</feature>
<dbReference type="EMBL" id="QXGA01002014">
    <property type="protein sequence ID" value="KAE9105542.1"/>
    <property type="molecule type" value="Genomic_DNA"/>
</dbReference>
<gene>
    <name evidence="10" type="ORF">PF002_g24338</name>
    <name evidence="9" type="ORF">PF004_g22159</name>
    <name evidence="8" type="ORF">PF005_g23145</name>
    <name evidence="7" type="ORF">PF006_g21622</name>
    <name evidence="5" type="ORF">PF007_g23753</name>
    <name evidence="3" type="ORF">PF009_g23902</name>
    <name evidence="6" type="ORF">PF010_g21853</name>
    <name evidence="4" type="ORF">PF011_g21257</name>
</gene>
<evidence type="ECO:0000313" key="5">
    <source>
        <dbReference type="EMBL" id="KAE9078685.1"/>
    </source>
</evidence>
<dbReference type="Proteomes" id="UP000433483">
    <property type="component" value="Unassembled WGS sequence"/>
</dbReference>
<evidence type="ECO:0000313" key="10">
    <source>
        <dbReference type="EMBL" id="KAE9191964.1"/>
    </source>
</evidence>
<evidence type="ECO:0000313" key="7">
    <source>
        <dbReference type="EMBL" id="KAE9105542.1"/>
    </source>
</evidence>
<reference evidence="11 12" key="1">
    <citation type="submission" date="2018-08" db="EMBL/GenBank/DDBJ databases">
        <title>Genomic investigation of the strawberry pathogen Phytophthora fragariae indicates pathogenicity is determined by transcriptional variation in three key races.</title>
        <authorList>
            <person name="Adams T.M."/>
            <person name="Armitage A.D."/>
            <person name="Sobczyk M.K."/>
            <person name="Bates H.J."/>
            <person name="Dunwell J.M."/>
            <person name="Nellist C.F."/>
            <person name="Harrison R.J."/>
        </authorList>
    </citation>
    <scope>NUCLEOTIDE SEQUENCE [LARGE SCALE GENOMIC DNA]</scope>
    <source>
        <strain evidence="10 13">BC-1</strain>
        <strain evidence="9 17">BC-23</strain>
        <strain evidence="8 12">NOV-27</strain>
        <strain evidence="7 14">NOV-5</strain>
        <strain evidence="5 15">NOV-71</strain>
        <strain evidence="3 11">NOV-9</strain>
        <strain evidence="6 18">ONT-3</strain>
        <strain evidence="4 16">SCRP245</strain>
    </source>
</reference>
<dbReference type="AlphaFoldDB" id="A0A6A3DW87"/>
<dbReference type="EMBL" id="QXGD01002208">
    <property type="protein sequence ID" value="KAE9191964.1"/>
    <property type="molecule type" value="Genomic_DNA"/>
</dbReference>
<keyword evidence="12" id="KW-1185">Reference proteome</keyword>
<dbReference type="Proteomes" id="UP000440732">
    <property type="component" value="Unassembled WGS sequence"/>
</dbReference>
<dbReference type="Proteomes" id="UP000440367">
    <property type="component" value="Unassembled WGS sequence"/>
</dbReference>
<dbReference type="InterPro" id="IPR041588">
    <property type="entry name" value="Integrase_H2C2"/>
</dbReference>
<evidence type="ECO:0000313" key="11">
    <source>
        <dbReference type="Proteomes" id="UP000429523"/>
    </source>
</evidence>